<comment type="subcellular location">
    <subcellularLocation>
        <location evidence="1">Cell membrane</location>
        <topology evidence="1">Multi-pass membrane protein</topology>
    </subcellularLocation>
</comment>
<evidence type="ECO:0000256" key="6">
    <source>
        <dbReference type="SAM" id="Phobius"/>
    </source>
</evidence>
<feature type="transmembrane region" description="Helical" evidence="6">
    <location>
        <begin position="176"/>
        <end position="196"/>
    </location>
</feature>
<feature type="transmembrane region" description="Helical" evidence="6">
    <location>
        <begin position="37"/>
        <end position="58"/>
    </location>
</feature>
<keyword evidence="2" id="KW-1003">Cell membrane</keyword>
<evidence type="ECO:0000313" key="7">
    <source>
        <dbReference type="EMBL" id="MCA9756887.1"/>
    </source>
</evidence>
<dbReference type="PANTHER" id="PTHR47089">
    <property type="entry name" value="ABC TRANSPORTER, PERMEASE PROTEIN"/>
    <property type="match status" value="1"/>
</dbReference>
<evidence type="ECO:0000256" key="5">
    <source>
        <dbReference type="ARBA" id="ARBA00023136"/>
    </source>
</evidence>
<feature type="transmembrane region" description="Helical" evidence="6">
    <location>
        <begin position="276"/>
        <end position="295"/>
    </location>
</feature>
<keyword evidence="4 6" id="KW-1133">Transmembrane helix</keyword>
<evidence type="ECO:0000256" key="2">
    <source>
        <dbReference type="ARBA" id="ARBA00022475"/>
    </source>
</evidence>
<dbReference type="PANTHER" id="PTHR47089:SF1">
    <property type="entry name" value="GUANOSINE ABC TRANSPORTER PERMEASE PROTEIN NUPP"/>
    <property type="match status" value="1"/>
</dbReference>
<evidence type="ECO:0000256" key="3">
    <source>
        <dbReference type="ARBA" id="ARBA00022692"/>
    </source>
</evidence>
<feature type="transmembrane region" description="Helical" evidence="6">
    <location>
        <begin position="225"/>
        <end position="248"/>
    </location>
</feature>
<dbReference type="Proteomes" id="UP000739538">
    <property type="component" value="Unassembled WGS sequence"/>
</dbReference>
<evidence type="ECO:0000256" key="4">
    <source>
        <dbReference type="ARBA" id="ARBA00022989"/>
    </source>
</evidence>
<feature type="transmembrane region" description="Helical" evidence="6">
    <location>
        <begin position="70"/>
        <end position="87"/>
    </location>
</feature>
<proteinExistence type="predicted"/>
<sequence>MGGGLLLGGLLVSLLGVSPLEFYSVLAKGTVGSAFGWGQVLFRATPLVFTGLSVAFAFQARLFNIGAEGQMLLGGLVLAWVGAWTGLPGAPFGVLLALLAAAAMGGVWGAIPGLLKAKTGSHEVIVTILLNFVAFALVNYLLTRGLALPETVRTAEIQEGARLARLTEWVPVFRGAPVNAALFLACAAAVLLQLWLRLSPHGLSLQLLGEGPGAARYAGLSVGRLTVLAMTGAGALAGLGGASFVLGYKYYFEEGFTGGAGFLGIAVALLARNRPLWVVPSALFFGALSYGGFVVNRLVPRELLDVLQAVILLLFILFDQRLGRKRT</sequence>
<dbReference type="GO" id="GO:0005886">
    <property type="term" value="C:plasma membrane"/>
    <property type="evidence" value="ECO:0007669"/>
    <property type="project" value="UniProtKB-SubCell"/>
</dbReference>
<feature type="transmembrane region" description="Helical" evidence="6">
    <location>
        <begin position="124"/>
        <end position="142"/>
    </location>
</feature>
<protein>
    <submittedName>
        <fullName evidence="7">ABC transporter permease</fullName>
    </submittedName>
</protein>
<dbReference type="Pfam" id="PF02653">
    <property type="entry name" value="BPD_transp_2"/>
    <property type="match status" value="1"/>
</dbReference>
<feature type="transmembrane region" description="Helical" evidence="6">
    <location>
        <begin position="93"/>
        <end position="115"/>
    </location>
</feature>
<evidence type="ECO:0000313" key="8">
    <source>
        <dbReference type="Proteomes" id="UP000739538"/>
    </source>
</evidence>
<keyword evidence="3 6" id="KW-0812">Transmembrane</keyword>
<dbReference type="CDD" id="cd06580">
    <property type="entry name" value="TM_PBP1_transp_TpRbsC_like"/>
    <property type="match status" value="1"/>
</dbReference>
<comment type="caution">
    <text evidence="7">The sequence shown here is derived from an EMBL/GenBank/DDBJ whole genome shotgun (WGS) entry which is preliminary data.</text>
</comment>
<dbReference type="InterPro" id="IPR001851">
    <property type="entry name" value="ABC_transp_permease"/>
</dbReference>
<evidence type="ECO:0000256" key="1">
    <source>
        <dbReference type="ARBA" id="ARBA00004651"/>
    </source>
</evidence>
<dbReference type="GO" id="GO:0022857">
    <property type="term" value="F:transmembrane transporter activity"/>
    <property type="evidence" value="ECO:0007669"/>
    <property type="project" value="InterPro"/>
</dbReference>
<feature type="transmembrane region" description="Helical" evidence="6">
    <location>
        <begin position="254"/>
        <end position="271"/>
    </location>
</feature>
<organism evidence="7 8">
    <name type="scientific">Eiseniibacteriota bacterium</name>
    <dbReference type="NCBI Taxonomy" id="2212470"/>
    <lineage>
        <taxon>Bacteria</taxon>
        <taxon>Candidatus Eiseniibacteriota</taxon>
    </lineage>
</organism>
<accession>A0A956NCV2</accession>
<gene>
    <name evidence="7" type="ORF">KDA27_13870</name>
</gene>
<name>A0A956NCV2_UNCEI</name>
<dbReference type="EMBL" id="JAGQHS010000071">
    <property type="protein sequence ID" value="MCA9756887.1"/>
    <property type="molecule type" value="Genomic_DNA"/>
</dbReference>
<reference evidence="7" key="2">
    <citation type="journal article" date="2021" name="Microbiome">
        <title>Successional dynamics and alternative stable states in a saline activated sludge microbial community over 9 years.</title>
        <authorList>
            <person name="Wang Y."/>
            <person name="Ye J."/>
            <person name="Ju F."/>
            <person name="Liu L."/>
            <person name="Boyd J.A."/>
            <person name="Deng Y."/>
            <person name="Parks D.H."/>
            <person name="Jiang X."/>
            <person name="Yin X."/>
            <person name="Woodcroft B.J."/>
            <person name="Tyson G.W."/>
            <person name="Hugenholtz P."/>
            <person name="Polz M.F."/>
            <person name="Zhang T."/>
        </authorList>
    </citation>
    <scope>NUCLEOTIDE SEQUENCE</scope>
    <source>
        <strain evidence="7">HKST-UBA02</strain>
    </source>
</reference>
<dbReference type="AlphaFoldDB" id="A0A956NCV2"/>
<reference evidence="7" key="1">
    <citation type="submission" date="2020-04" db="EMBL/GenBank/DDBJ databases">
        <authorList>
            <person name="Zhang T."/>
        </authorList>
    </citation>
    <scope>NUCLEOTIDE SEQUENCE</scope>
    <source>
        <strain evidence="7">HKST-UBA02</strain>
    </source>
</reference>
<keyword evidence="5 6" id="KW-0472">Membrane</keyword>